<keyword evidence="1" id="KW-0472">Membrane</keyword>
<gene>
    <name evidence="2" type="ORF">UW23_C0002G0014</name>
</gene>
<protein>
    <submittedName>
        <fullName evidence="2">Type II secretion system protein G</fullName>
    </submittedName>
</protein>
<reference evidence="2 3" key="1">
    <citation type="journal article" date="2015" name="Nature">
        <title>rRNA introns, odd ribosomes, and small enigmatic genomes across a large radiation of phyla.</title>
        <authorList>
            <person name="Brown C.T."/>
            <person name="Hug L.A."/>
            <person name="Thomas B.C."/>
            <person name="Sharon I."/>
            <person name="Castelle C.J."/>
            <person name="Singh A."/>
            <person name="Wilkins M.J."/>
            <person name="Williams K.H."/>
            <person name="Banfield J.F."/>
        </authorList>
    </citation>
    <scope>NUCLEOTIDE SEQUENCE [LARGE SCALE GENOMIC DNA]</scope>
</reference>
<feature type="transmembrane region" description="Helical" evidence="1">
    <location>
        <begin position="12"/>
        <end position="32"/>
    </location>
</feature>
<accession>A0A0G1IX21</accession>
<name>A0A0G1IX21_9BACT</name>
<keyword evidence="1" id="KW-1133">Transmembrane helix</keyword>
<dbReference type="SUPFAM" id="SSF54523">
    <property type="entry name" value="Pili subunits"/>
    <property type="match status" value="1"/>
</dbReference>
<dbReference type="NCBIfam" id="TIGR02532">
    <property type="entry name" value="IV_pilin_GFxxxE"/>
    <property type="match status" value="1"/>
</dbReference>
<evidence type="ECO:0000313" key="2">
    <source>
        <dbReference type="EMBL" id="KKT36347.1"/>
    </source>
</evidence>
<dbReference type="AlphaFoldDB" id="A0A0G1IX21"/>
<dbReference type="Proteomes" id="UP000034069">
    <property type="component" value="Unassembled WGS sequence"/>
</dbReference>
<comment type="caution">
    <text evidence="2">The sequence shown here is derived from an EMBL/GenBank/DDBJ whole genome shotgun (WGS) entry which is preliminary data.</text>
</comment>
<sequence>MKRNGFTFVELLVVMTIAGIIFAISTVTYTNVTKSSRDARRKADMESIRQALELCRSFVGTYPAPVIGHVPEPLTCGTQTYMTTIPRDPKSTTTHYTYTRPTTTTYTLSSSLMESQSNPYTVTNP</sequence>
<evidence type="ECO:0000313" key="3">
    <source>
        <dbReference type="Proteomes" id="UP000034069"/>
    </source>
</evidence>
<dbReference type="InterPro" id="IPR012902">
    <property type="entry name" value="N_methyl_site"/>
</dbReference>
<dbReference type="Pfam" id="PF07963">
    <property type="entry name" value="N_methyl"/>
    <property type="match status" value="1"/>
</dbReference>
<dbReference type="EMBL" id="LCHN01000002">
    <property type="protein sequence ID" value="KKT36347.1"/>
    <property type="molecule type" value="Genomic_DNA"/>
</dbReference>
<dbReference type="Gene3D" id="3.30.700.10">
    <property type="entry name" value="Glycoprotein, Type 4 Pilin"/>
    <property type="match status" value="1"/>
</dbReference>
<dbReference type="InterPro" id="IPR045584">
    <property type="entry name" value="Pilin-like"/>
</dbReference>
<proteinExistence type="predicted"/>
<organism evidence="2 3">
    <name type="scientific">Candidatus Collierbacteria bacterium GW2011_GWA1_44_12</name>
    <dbReference type="NCBI Taxonomy" id="1618376"/>
    <lineage>
        <taxon>Bacteria</taxon>
        <taxon>Candidatus Collieribacteriota</taxon>
    </lineage>
</organism>
<evidence type="ECO:0000256" key="1">
    <source>
        <dbReference type="SAM" id="Phobius"/>
    </source>
</evidence>
<keyword evidence="1" id="KW-0812">Transmembrane</keyword>